<evidence type="ECO:0000313" key="4">
    <source>
        <dbReference type="Proteomes" id="UP000807469"/>
    </source>
</evidence>
<feature type="domain" description="DUF6534" evidence="2">
    <location>
        <begin position="171"/>
        <end position="258"/>
    </location>
</feature>
<evidence type="ECO:0000256" key="1">
    <source>
        <dbReference type="SAM" id="Phobius"/>
    </source>
</evidence>
<dbReference type="Proteomes" id="UP000807469">
    <property type="component" value="Unassembled WGS sequence"/>
</dbReference>
<keyword evidence="1" id="KW-0812">Transmembrane</keyword>
<evidence type="ECO:0000259" key="2">
    <source>
        <dbReference type="Pfam" id="PF20152"/>
    </source>
</evidence>
<feature type="transmembrane region" description="Helical" evidence="1">
    <location>
        <begin position="126"/>
        <end position="150"/>
    </location>
</feature>
<evidence type="ECO:0000313" key="3">
    <source>
        <dbReference type="EMBL" id="KAF9483254.1"/>
    </source>
</evidence>
<feature type="transmembrane region" description="Helical" evidence="1">
    <location>
        <begin position="207"/>
        <end position="227"/>
    </location>
</feature>
<dbReference type="InterPro" id="IPR045339">
    <property type="entry name" value="DUF6534"/>
</dbReference>
<organism evidence="3 4">
    <name type="scientific">Pholiota conissans</name>
    <dbReference type="NCBI Taxonomy" id="109636"/>
    <lineage>
        <taxon>Eukaryota</taxon>
        <taxon>Fungi</taxon>
        <taxon>Dikarya</taxon>
        <taxon>Basidiomycota</taxon>
        <taxon>Agaricomycotina</taxon>
        <taxon>Agaricomycetes</taxon>
        <taxon>Agaricomycetidae</taxon>
        <taxon>Agaricales</taxon>
        <taxon>Agaricineae</taxon>
        <taxon>Strophariaceae</taxon>
        <taxon>Pholiota</taxon>
    </lineage>
</organism>
<dbReference type="EMBL" id="MU155156">
    <property type="protein sequence ID" value="KAF9483254.1"/>
    <property type="molecule type" value="Genomic_DNA"/>
</dbReference>
<feature type="transmembrane region" description="Helical" evidence="1">
    <location>
        <begin position="95"/>
        <end position="114"/>
    </location>
</feature>
<reference evidence="3" key="1">
    <citation type="submission" date="2020-11" db="EMBL/GenBank/DDBJ databases">
        <authorList>
            <consortium name="DOE Joint Genome Institute"/>
            <person name="Ahrendt S."/>
            <person name="Riley R."/>
            <person name="Andreopoulos W."/>
            <person name="Labutti K."/>
            <person name="Pangilinan J."/>
            <person name="Ruiz-Duenas F.J."/>
            <person name="Barrasa J.M."/>
            <person name="Sanchez-Garcia M."/>
            <person name="Camarero S."/>
            <person name="Miyauchi S."/>
            <person name="Serrano A."/>
            <person name="Linde D."/>
            <person name="Babiker R."/>
            <person name="Drula E."/>
            <person name="Ayuso-Fernandez I."/>
            <person name="Pacheco R."/>
            <person name="Padilla G."/>
            <person name="Ferreira P."/>
            <person name="Barriuso J."/>
            <person name="Kellner H."/>
            <person name="Castanera R."/>
            <person name="Alfaro M."/>
            <person name="Ramirez L."/>
            <person name="Pisabarro A.G."/>
            <person name="Kuo A."/>
            <person name="Tritt A."/>
            <person name="Lipzen A."/>
            <person name="He G."/>
            <person name="Yan M."/>
            <person name="Ng V."/>
            <person name="Cullen D."/>
            <person name="Martin F."/>
            <person name="Rosso M.-N."/>
            <person name="Henrissat B."/>
            <person name="Hibbett D."/>
            <person name="Martinez A.T."/>
            <person name="Grigoriev I.V."/>
        </authorList>
    </citation>
    <scope>NUCLEOTIDE SEQUENCE</scope>
    <source>
        <strain evidence="3">CIRM-BRFM 674</strain>
    </source>
</reference>
<dbReference type="AlphaFoldDB" id="A0A9P5ZB50"/>
<keyword evidence="4" id="KW-1185">Reference proteome</keyword>
<keyword evidence="1" id="KW-0472">Membrane</keyword>
<dbReference type="PANTHER" id="PTHR40465:SF1">
    <property type="entry name" value="DUF6534 DOMAIN-CONTAINING PROTEIN"/>
    <property type="match status" value="1"/>
</dbReference>
<sequence>MSSPSSFVDLSDLFSPIYWGFVLSLLFGGVSIVQAYFFFLKSKDRLQIKLLAAFMIILDFIDSGLVAYSIFYFLIPEFGSLFRLSFIPWELTVECIIASFITVISQMYFVYQLIGAKRIGQGRWSVIAVIGILSLISFAGGIACVVSMGIFKHGVLSNRNRIAFGFSKGFSALADILATIAMCMFLRSARGHMKQTNSLLYALMRVIMSRGLLVTFTQTLLVITFYAMPTNLVWMAFHINVAKLYVNTFFAMLNTRDHLKEKHLGGTSVQLSDNSRIRSTVYAISQGSPDDLNELEVRISSRKAVNSH</sequence>
<keyword evidence="1" id="KW-1133">Transmembrane helix</keyword>
<dbReference type="OrthoDB" id="2792702at2759"/>
<feature type="transmembrane region" description="Helical" evidence="1">
    <location>
        <begin position="233"/>
        <end position="253"/>
    </location>
</feature>
<dbReference type="Pfam" id="PF20152">
    <property type="entry name" value="DUF6534"/>
    <property type="match status" value="1"/>
</dbReference>
<name>A0A9P5ZB50_9AGAR</name>
<protein>
    <recommendedName>
        <fullName evidence="2">DUF6534 domain-containing protein</fullName>
    </recommendedName>
</protein>
<gene>
    <name evidence="3" type="ORF">BDN70DRAFT_343408</name>
</gene>
<accession>A0A9P5ZB50</accession>
<dbReference type="PANTHER" id="PTHR40465">
    <property type="entry name" value="CHROMOSOME 1, WHOLE GENOME SHOTGUN SEQUENCE"/>
    <property type="match status" value="1"/>
</dbReference>
<feature type="transmembrane region" description="Helical" evidence="1">
    <location>
        <begin position="162"/>
        <end position="186"/>
    </location>
</feature>
<comment type="caution">
    <text evidence="3">The sequence shown here is derived from an EMBL/GenBank/DDBJ whole genome shotgun (WGS) entry which is preliminary data.</text>
</comment>
<proteinExistence type="predicted"/>
<feature type="transmembrane region" description="Helical" evidence="1">
    <location>
        <begin position="51"/>
        <end position="75"/>
    </location>
</feature>
<feature type="transmembrane region" description="Helical" evidence="1">
    <location>
        <begin position="17"/>
        <end position="39"/>
    </location>
</feature>